<reference evidence="2" key="1">
    <citation type="journal article" date="2019" name="Int. J. Syst. Evol. Microbiol.">
        <title>The Global Catalogue of Microorganisms (GCM) 10K type strain sequencing project: providing services to taxonomists for standard genome sequencing and annotation.</title>
        <authorList>
            <consortium name="The Broad Institute Genomics Platform"/>
            <consortium name="The Broad Institute Genome Sequencing Center for Infectious Disease"/>
            <person name="Wu L."/>
            <person name="Ma J."/>
        </authorList>
    </citation>
    <scope>NUCLEOTIDE SEQUENCE [LARGE SCALE GENOMIC DNA]</scope>
    <source>
        <strain evidence="2">CCM 8689</strain>
    </source>
</reference>
<sequence length="145" mass="16771">MLEKLINAKQQDEVINIIETHFLTTLDANYAEVILNSKQDLIFDLNNEVAFFDLKNLIPFSVNKVYISLWMENEINHIVAIPITKSTVIKGQILLGFKTQFVASKHINFQLKTIASLLTLAIERINTEQKNQQHQQKILNFLFTK</sequence>
<keyword evidence="2" id="KW-1185">Reference proteome</keyword>
<gene>
    <name evidence="1" type="ORF">ACFOUY_03410</name>
</gene>
<dbReference type="RefSeq" id="WP_378959056.1">
    <property type="nucleotide sequence ID" value="NZ_JBHRXC010000001.1"/>
</dbReference>
<evidence type="ECO:0008006" key="3">
    <source>
        <dbReference type="Google" id="ProtNLM"/>
    </source>
</evidence>
<dbReference type="Proteomes" id="UP001595792">
    <property type="component" value="Unassembled WGS sequence"/>
</dbReference>
<accession>A0ABV8NGQ6</accession>
<dbReference type="EMBL" id="JBHSBY010000021">
    <property type="protein sequence ID" value="MFC4195741.1"/>
    <property type="molecule type" value="Genomic_DNA"/>
</dbReference>
<comment type="caution">
    <text evidence="1">The sequence shown here is derived from an EMBL/GenBank/DDBJ whole genome shotgun (WGS) entry which is preliminary data.</text>
</comment>
<evidence type="ECO:0000313" key="1">
    <source>
        <dbReference type="EMBL" id="MFC4195741.1"/>
    </source>
</evidence>
<protein>
    <recommendedName>
        <fullName evidence="3">GAF domain-containing protein</fullName>
    </recommendedName>
</protein>
<organism evidence="1 2">
    <name type="scientific">Pedobacter jamesrossensis</name>
    <dbReference type="NCBI Taxonomy" id="1908238"/>
    <lineage>
        <taxon>Bacteria</taxon>
        <taxon>Pseudomonadati</taxon>
        <taxon>Bacteroidota</taxon>
        <taxon>Sphingobacteriia</taxon>
        <taxon>Sphingobacteriales</taxon>
        <taxon>Sphingobacteriaceae</taxon>
        <taxon>Pedobacter</taxon>
    </lineage>
</organism>
<proteinExistence type="predicted"/>
<evidence type="ECO:0000313" key="2">
    <source>
        <dbReference type="Proteomes" id="UP001595792"/>
    </source>
</evidence>
<name>A0ABV8NGQ6_9SPHI</name>